<keyword evidence="2" id="KW-1185">Reference proteome</keyword>
<reference evidence="1 2" key="1">
    <citation type="submission" date="2022-10" db="EMBL/GenBank/DDBJ databases">
        <title>Luteolibacter flavescens strain MCCC 1K03193, whole genome shotgun sequencing project.</title>
        <authorList>
            <person name="Zhao G."/>
            <person name="Shen L."/>
        </authorList>
    </citation>
    <scope>NUCLEOTIDE SEQUENCE [LARGE SCALE GENOMIC DNA]</scope>
    <source>
        <strain evidence="1 2">MCCC 1K03193</strain>
    </source>
</reference>
<evidence type="ECO:0000313" key="2">
    <source>
        <dbReference type="Proteomes" id="UP001207930"/>
    </source>
</evidence>
<protein>
    <submittedName>
        <fullName evidence="1">Uncharacterized protein</fullName>
    </submittedName>
</protein>
<comment type="caution">
    <text evidence="1">The sequence shown here is derived from an EMBL/GenBank/DDBJ whole genome shotgun (WGS) entry which is preliminary data.</text>
</comment>
<proteinExistence type="predicted"/>
<accession>A0ABT3FVC3</accession>
<dbReference type="Proteomes" id="UP001207930">
    <property type="component" value="Unassembled WGS sequence"/>
</dbReference>
<gene>
    <name evidence="1" type="ORF">OKA04_22570</name>
</gene>
<evidence type="ECO:0000313" key="1">
    <source>
        <dbReference type="EMBL" id="MCW1887538.1"/>
    </source>
</evidence>
<dbReference type="EMBL" id="JAPDDS010000019">
    <property type="protein sequence ID" value="MCW1887538.1"/>
    <property type="molecule type" value="Genomic_DNA"/>
</dbReference>
<name>A0ABT3FVC3_9BACT</name>
<sequence length="1148" mass="123638">MKRTRHHDLLSRAVARGFALPVVLLLMVVLAVLALGLMTLSTVSLRAATAETDRQVARANARLALSLALGQLQKAAGPDQRISAPATLLSEDAHPAKTGIWESYKLSPEGDDDMAVRKRRRNQTDDADGEFVTWLSSPGASDVLDPEGGSVEEDGITLFPGHDGRKALSAEAVHVSGGAAAWAAADEGVKTRIDLPVESGLPDELAAARLRAPARSAAEVLPGLGGLVAEGDDAGKLASLAQGDLLAGRAALDGYRDDLTVWSASLPVNVADGGLKVDLTRAFEGDTLPAAFQGRHVYSGTTTPLVPADPMYSTLADWYRLSRHEAGSVLETRLPRDYKPVVKRYDSATRTVVSSPNPAATDGMMLAPVVTRVQVVFSLVAREAHEPWYSTLQGIDPKLKYMLYLIYTPAVTLYNPYNRSLAVDDLKVSFKHLPLAFQFYRNGMPETQRPALLSQMHGVYENRDDWEDEFVARLRTSPGSQGGAKITLRPGESRIYGLNHPRGTTWPQMLNFIYQGGQTSKTTDSLMPGPGWDYRGGYIVDVLRPNAAGRAPSSTSHYIIGMRGTDVVDVACSLRPPANGKVSQFGIEISAKVGGADSLLGVYQYRYKDASTLEAALSGNHPSLGRIRFPFRRERPWAVDELYQRRSDSDPVETWTGPKPFAIFSLADRTSLDSLHAGRPVRENSFVHHVLDLDLAKSRPGTLPLEASFLPILNQSSGTEGSIETDAEGGDRVYHHSGVTADSGVLDFSSYEMPRTSPVNVASLGHANLAGSGHLPLPTYTVGESFAHPLLPRDRAVHRGGGAGYDMADHSWLANHALWDGCYFSGIRDAAEAERFHDGEPLPLNPRHEAWTDGDEDGSAYGAAVTGAEGWHRTAARQMMKGGFNVNSTSVAAWRALLASGKSMEIPVINPVNATESTVTSAAAAYPRVLPSLSAETGPWDQDRDRSWTGFRVLSDEENEKLAEAIVREVRARGPFLSMSEFVNRSLVAGDAALAGTLQAAIRHAGINPATIPDGRPISAQDVAAFGYANPDAACGDALEAGQASLTQGDLLAGMGSTLTVRSDTFVLRGYGDARDDRGSILARAWCEAVVQRIPEFIDPADAADGVIELPRADGIGARELSEVNRRFGRRFRVVAFRWLSPAEVHES</sequence>
<dbReference type="RefSeq" id="WP_264503493.1">
    <property type="nucleotide sequence ID" value="NZ_JAPDDS010000019.1"/>
</dbReference>
<organism evidence="1 2">
    <name type="scientific">Luteolibacter flavescens</name>
    <dbReference type="NCBI Taxonomy" id="1859460"/>
    <lineage>
        <taxon>Bacteria</taxon>
        <taxon>Pseudomonadati</taxon>
        <taxon>Verrucomicrobiota</taxon>
        <taxon>Verrucomicrobiia</taxon>
        <taxon>Verrucomicrobiales</taxon>
        <taxon>Verrucomicrobiaceae</taxon>
        <taxon>Luteolibacter</taxon>
    </lineage>
</organism>